<feature type="active site" description="Proton donor" evidence="11">
    <location>
        <position position="424"/>
    </location>
</feature>
<dbReference type="InterPro" id="IPR005474">
    <property type="entry name" value="Transketolase_N"/>
</dbReference>
<feature type="binding site" evidence="12">
    <location>
        <position position="482"/>
    </location>
    <ligand>
        <name>substrate</name>
    </ligand>
</feature>
<feature type="region of interest" description="Disordered" evidence="16">
    <location>
        <begin position="806"/>
        <end position="845"/>
    </location>
</feature>
<dbReference type="PANTHER" id="PTHR43522">
    <property type="entry name" value="TRANSKETOLASE"/>
    <property type="match status" value="1"/>
</dbReference>
<feature type="binding site" evidence="13">
    <location>
        <position position="165"/>
    </location>
    <ligand>
        <name>thiamine diphosphate</name>
        <dbReference type="ChEBI" id="CHEBI:58937"/>
    </ligand>
</feature>
<dbReference type="Pfam" id="PF13086">
    <property type="entry name" value="AAA_11"/>
    <property type="match status" value="1"/>
</dbReference>
<dbReference type="FunFam" id="3.40.50.920:FF:000003">
    <property type="entry name" value="Transketolase"/>
    <property type="match status" value="1"/>
</dbReference>
<keyword evidence="8 13" id="KW-0786">Thiamine pyrophosphate</keyword>
<dbReference type="InterPro" id="IPR041677">
    <property type="entry name" value="DNA2/NAM7_AAA_11"/>
</dbReference>
<feature type="binding site" evidence="13">
    <location>
        <position position="75"/>
    </location>
    <ligand>
        <name>thiamine diphosphate</name>
        <dbReference type="ChEBI" id="CHEBI:58937"/>
    </ligand>
</feature>
<dbReference type="Gene3D" id="3.40.50.300">
    <property type="entry name" value="P-loop containing nucleotide triphosphate hydrolases"/>
    <property type="match status" value="2"/>
</dbReference>
<feature type="compositionally biased region" description="Pro residues" evidence="16">
    <location>
        <begin position="817"/>
        <end position="828"/>
    </location>
</feature>
<evidence type="ECO:0000256" key="9">
    <source>
        <dbReference type="ARBA" id="ARBA00023158"/>
    </source>
</evidence>
<evidence type="ECO:0000256" key="5">
    <source>
        <dbReference type="ARBA" id="ARBA00022679"/>
    </source>
</evidence>
<comment type="similarity">
    <text evidence="2">Belongs to the transketolase family.</text>
</comment>
<sequence length="1738" mass="190829">MSNFVLQPTDEISLATIRTLAADVVGKANSGHPGQCTHGPWHPWPTSSSPGVFFNANPKSSKWFNRDRFVLSNGHACVLQYIALHLLGYKLSMDDLKAFRQIDSLTPGHPEVHHTDGIEVTTGPLGQGISNAVGLAMAQAHLGALYNRDGFDLINNYTYAFLGDGCLMEGVTSEACSLAGHLQLGNLIAIYDDNHISIDGDTAVAFTENVEQRYLAYGWQVLHVDDGDHDLKGIYDAIAEARKEKTKPTLIRLRTTIGYGSKQQGTHGVHGAPLKADDIAALKTKVKFDPSATFYVPQEVYSTYAEVGKRGSALEQKWTSLLNSYANKYPAEHAELTRRIAGKLPEGWEKTLPVYKSTDAAQASRKLSEIVLTAITPALPELFGGSADLTGSNLTKVKNSEDFQAPSTGLGSYKGTYVRYGVREHGMGAIANGLAAYGGIIPFVATFLNFVSYAAGAVRLSALSKHQVIWVATHDSIGLGEDGPTHQPIETAIHFRATPNLAFWRPADGNETSAAYLVAIQSRETPSILSLSRQNLPNLESSTIEKAARGGYVVHEEKKEDLTIVSTGSEVSIALEAAGKLKEQGIKTRVVSLPCWLVFDQQPEEYRLSVLRSGAPILSLEALSTAGWAKYSHEQYGLPGWGASGPYKKVYEKFGITGDNIAVVGKKVVDFYKAKGGEVVSPLVKAIHFCAARLVAHPEAVSHSLSSCQLEACDEMNYGPYPFPPPLPAPPPGPYPFHSPNSPLYARALPGQTPGPYPLPPPVTNYTAHPGALPPYPQWIRPDGTPISYQQGHDGWFYPVSAASSSQASPTYQVPPQSLPPPLPPPPSHARNPPQLTPPETPPAVEQELPKIDDYWSGRIVAPMPGPPVPNQLVTLSIRRPVSITKPSDDNSKSQKLPLPSHPPLPNPNYDKEFPPLVDTTKTSYPTPPTPESLHATQTFHFDRYADIFVPQWLRDIQDQPQSLQPLPPAPPFPPTSYVRSFLLPSLIDELCKPRPSNLLTSPPPPLGSTPPLTEETYEAHWTALLAWELDNQARDKENLVLWKKTVKVLDWSRSEFVLEVAGLRENYPRLEIGDLAHLRVIFEEARVGSGRAFEARVHRLRKREGLVQLYCPALKAHILKYVTPTHSRKTERGLFVFTSEDVLPLSFNISFMTNARPSFTMQAAVCAVGETFFNRPFVNHFFTGQPLRPGGASVGVAGSKWLFPQLKDISGESTVMNDEIMERDWIDAGLNQEQRSAVSAIARHQSLVPYLIHGPAGTGKTRTIVEAVLQILRIQPEACILLCAPSNPATDTLVSRLRSNLKLKEMLRLNERNRTFAEVPNTIFQYCYIEGDGFALPPWETLMKYRVVVCSCQDASILVAAQCTNSALTRLESCISSSLHPHRKPAVSPPHWTHLLIDEAAQGSEPELLIPISVVSSALQGDLSLPGCLSVPFVPSLVLCGDPNQLGPIVTSEAARAAELDVSLLERLFERPLYADSSKARSSILDVADNHQDTDLVPFTNLVKNYRSHPAILMPPSAIFYNDSLQPCAQNGSISWSGLPNPDLPLLFLGHDADEASVDERASWFNDTEITKVVETVTSLLAEGAACTPPLQAEEIGVMAPWRGQVWKIRESLRKKGLHRVDVGTVEDFQGRESRVVIISCVRSRSRFLKEDATKGLGLVFERKRLAIIRQLDRAMRNDWIHTISLRRLHFFTFFGLSGRMNVAITRAKELLVVIGNGALLKVDPYWKNFFAVRAAP</sequence>
<dbReference type="InterPro" id="IPR009014">
    <property type="entry name" value="Transketo_C/PFOR_II"/>
</dbReference>
<dbReference type="InterPro" id="IPR055152">
    <property type="entry name" value="Transketolase-like_C_2"/>
</dbReference>
<feature type="binding site" evidence="12">
    <location>
        <position position="392"/>
    </location>
    <ligand>
        <name>substrate</name>
    </ligand>
</feature>
<dbReference type="Pfam" id="PF00456">
    <property type="entry name" value="Transketolase_N"/>
    <property type="match status" value="1"/>
</dbReference>
<evidence type="ECO:0000256" key="7">
    <source>
        <dbReference type="ARBA" id="ARBA00022842"/>
    </source>
</evidence>
<dbReference type="InterPro" id="IPR029061">
    <property type="entry name" value="THDP-binding"/>
</dbReference>
<dbReference type="GO" id="GO:0005829">
    <property type="term" value="C:cytosol"/>
    <property type="evidence" value="ECO:0007669"/>
    <property type="project" value="TreeGrafter"/>
</dbReference>
<evidence type="ECO:0000256" key="10">
    <source>
        <dbReference type="ARBA" id="ARBA00049473"/>
    </source>
</evidence>
<keyword evidence="5" id="KW-0808">Transferase</keyword>
<evidence type="ECO:0000256" key="3">
    <source>
        <dbReference type="ARBA" id="ARBA00011738"/>
    </source>
</evidence>
<dbReference type="SUPFAM" id="SSF52922">
    <property type="entry name" value="TK C-terminal domain-like"/>
    <property type="match status" value="1"/>
</dbReference>
<proteinExistence type="inferred from homology"/>
<feature type="binding site" evidence="14">
    <location>
        <position position="196"/>
    </location>
    <ligand>
        <name>Mg(2+)</name>
        <dbReference type="ChEBI" id="CHEBI:18420"/>
    </ligand>
</feature>
<organism evidence="18 19">
    <name type="scientific">Bondarzewia mesenterica</name>
    <dbReference type="NCBI Taxonomy" id="1095465"/>
    <lineage>
        <taxon>Eukaryota</taxon>
        <taxon>Fungi</taxon>
        <taxon>Dikarya</taxon>
        <taxon>Basidiomycota</taxon>
        <taxon>Agaricomycotina</taxon>
        <taxon>Agaricomycetes</taxon>
        <taxon>Russulales</taxon>
        <taxon>Bondarzewiaceae</taxon>
        <taxon>Bondarzewia</taxon>
    </lineage>
</organism>
<evidence type="ECO:0000256" key="11">
    <source>
        <dbReference type="PIRSR" id="PIRSR605478-1"/>
    </source>
</evidence>
<dbReference type="GO" id="GO:0006098">
    <property type="term" value="P:pentose-phosphate shunt"/>
    <property type="evidence" value="ECO:0007669"/>
    <property type="project" value="TreeGrafter"/>
</dbReference>
<dbReference type="InterPro" id="IPR005478">
    <property type="entry name" value="Transketolase_bac-like"/>
</dbReference>
<dbReference type="CDD" id="cd18808">
    <property type="entry name" value="SF1_C_Upf1"/>
    <property type="match status" value="1"/>
</dbReference>
<dbReference type="FunFam" id="3.40.50.970:FF:000003">
    <property type="entry name" value="Transketolase"/>
    <property type="match status" value="1"/>
</dbReference>
<evidence type="ECO:0000256" key="2">
    <source>
        <dbReference type="ARBA" id="ARBA00007131"/>
    </source>
</evidence>
<name>A0A4S4LVF9_9AGAM</name>
<keyword evidence="6 14" id="KW-0479">Metal-binding</keyword>
<keyword evidence="7 14" id="KW-0460">Magnesium</keyword>
<dbReference type="GO" id="GO:0046872">
    <property type="term" value="F:metal ion binding"/>
    <property type="evidence" value="ECO:0007669"/>
    <property type="project" value="UniProtKB-KW"/>
</dbReference>
<dbReference type="Pfam" id="PF13087">
    <property type="entry name" value="AAA_12"/>
    <property type="match status" value="1"/>
</dbReference>
<dbReference type="Pfam" id="PF22613">
    <property type="entry name" value="Transketolase_C_1"/>
    <property type="match status" value="1"/>
</dbReference>
<dbReference type="GO" id="GO:0003723">
    <property type="term" value="F:RNA binding"/>
    <property type="evidence" value="ECO:0007669"/>
    <property type="project" value="InterPro"/>
</dbReference>
<dbReference type="InterPro" id="IPR047187">
    <property type="entry name" value="SF1_C_Upf1"/>
</dbReference>
<dbReference type="SMART" id="SM00861">
    <property type="entry name" value="Transket_pyr"/>
    <property type="match status" value="1"/>
</dbReference>
<evidence type="ECO:0000256" key="16">
    <source>
        <dbReference type="SAM" id="MobiDB-lite"/>
    </source>
</evidence>
<feature type="domain" description="Transketolase-like pyrimidine-binding" evidence="17">
    <location>
        <begin position="362"/>
        <end position="538"/>
    </location>
</feature>
<feature type="binding site" evidence="12">
    <location>
        <position position="365"/>
    </location>
    <ligand>
        <name>substrate</name>
    </ligand>
</feature>
<evidence type="ECO:0000256" key="12">
    <source>
        <dbReference type="PIRSR" id="PIRSR605478-2"/>
    </source>
</evidence>
<accession>A0A4S4LVF9</accession>
<comment type="caution">
    <text evidence="18">The sequence shown here is derived from an EMBL/GenBank/DDBJ whole genome shotgun (WGS) entry which is preliminary data.</text>
</comment>
<feature type="site" description="Important for catalytic activity" evidence="15">
    <location>
        <position position="32"/>
    </location>
</feature>
<feature type="binding site" evidence="12">
    <location>
        <position position="270"/>
    </location>
    <ligand>
        <name>substrate</name>
    </ligand>
</feature>
<evidence type="ECO:0000259" key="17">
    <source>
        <dbReference type="SMART" id="SM00861"/>
    </source>
</evidence>
<evidence type="ECO:0000256" key="6">
    <source>
        <dbReference type="ARBA" id="ARBA00022723"/>
    </source>
</evidence>
<dbReference type="InterPro" id="IPR027417">
    <property type="entry name" value="P-loop_NTPase"/>
</dbReference>
<dbReference type="GO" id="GO:0005634">
    <property type="term" value="C:nucleus"/>
    <property type="evidence" value="ECO:0007669"/>
    <property type="project" value="TreeGrafter"/>
</dbReference>
<gene>
    <name evidence="18" type="ORF">EW146_g4145</name>
</gene>
<feature type="binding site" evidence="12">
    <location>
        <position position="486"/>
    </location>
    <ligand>
        <name>substrate</name>
    </ligand>
</feature>
<keyword evidence="9" id="KW-0943">RNA-mediated gene silencing</keyword>
<dbReference type="NCBIfam" id="TIGR00232">
    <property type="entry name" value="tktlase_bact"/>
    <property type="match status" value="1"/>
</dbReference>
<evidence type="ECO:0000256" key="8">
    <source>
        <dbReference type="ARBA" id="ARBA00023052"/>
    </source>
</evidence>
<dbReference type="FunFam" id="3.40.50.970:FF:000004">
    <property type="entry name" value="Transketolase"/>
    <property type="match status" value="1"/>
</dbReference>
<dbReference type="EC" id="2.2.1.1" evidence="4"/>
<dbReference type="Proteomes" id="UP000310158">
    <property type="component" value="Unassembled WGS sequence"/>
</dbReference>
<dbReference type="SUPFAM" id="SSF52540">
    <property type="entry name" value="P-loop containing nucleoside triphosphate hydrolases"/>
    <property type="match status" value="1"/>
</dbReference>
<feature type="binding site" evidence="12">
    <location>
        <position position="533"/>
    </location>
    <ligand>
        <name>substrate</name>
    </ligand>
</feature>
<evidence type="ECO:0000313" key="18">
    <source>
        <dbReference type="EMBL" id="THH16509.1"/>
    </source>
</evidence>
<reference evidence="18 19" key="1">
    <citation type="submission" date="2019-02" db="EMBL/GenBank/DDBJ databases">
        <title>Genome sequencing of the rare red list fungi Bondarzewia mesenterica.</title>
        <authorList>
            <person name="Buettner E."/>
            <person name="Kellner H."/>
        </authorList>
    </citation>
    <scope>NUCLEOTIDE SEQUENCE [LARGE SCALE GENOMIC DNA]</scope>
    <source>
        <strain evidence="18 19">DSM 108281</strain>
    </source>
</reference>
<feature type="binding site" evidence="13">
    <location>
        <position position="194"/>
    </location>
    <ligand>
        <name>thiamine diphosphate</name>
        <dbReference type="ChEBI" id="CHEBI:58937"/>
    </ligand>
</feature>
<dbReference type="Gene3D" id="3.40.50.970">
    <property type="match status" value="2"/>
</dbReference>
<dbReference type="CDD" id="cd18038">
    <property type="entry name" value="DEXXQc_Helz-like"/>
    <property type="match status" value="1"/>
</dbReference>
<dbReference type="CDD" id="cd07033">
    <property type="entry name" value="TPP_PYR_DXS_TK_like"/>
    <property type="match status" value="1"/>
</dbReference>
<dbReference type="PANTHER" id="PTHR43522:SF2">
    <property type="entry name" value="TRANSKETOLASE 1-RELATED"/>
    <property type="match status" value="1"/>
</dbReference>
<evidence type="ECO:0000313" key="19">
    <source>
        <dbReference type="Proteomes" id="UP000310158"/>
    </source>
</evidence>
<dbReference type="InterPro" id="IPR033247">
    <property type="entry name" value="Transketolase_fam"/>
</dbReference>
<dbReference type="EMBL" id="SGPL01000154">
    <property type="protein sequence ID" value="THH16509.1"/>
    <property type="molecule type" value="Genomic_DNA"/>
</dbReference>
<feature type="binding site" evidence="14">
    <location>
        <position position="194"/>
    </location>
    <ligand>
        <name>Mg(2+)</name>
        <dbReference type="ChEBI" id="CHEBI:18420"/>
    </ligand>
</feature>
<feature type="binding site" evidence="13">
    <location>
        <position position="450"/>
    </location>
    <ligand>
        <name>thiamine diphosphate</name>
        <dbReference type="ChEBI" id="CHEBI:58937"/>
    </ligand>
</feature>
<dbReference type="InterPro" id="IPR026122">
    <property type="entry name" value="MOV-10/SDE3_DEXXQ/H-box"/>
</dbReference>
<comment type="catalytic activity">
    <reaction evidence="10">
        <text>D-sedoheptulose 7-phosphate + D-glyceraldehyde 3-phosphate = aldehydo-D-ribose 5-phosphate + D-xylulose 5-phosphate</text>
        <dbReference type="Rhea" id="RHEA:10508"/>
        <dbReference type="ChEBI" id="CHEBI:57483"/>
        <dbReference type="ChEBI" id="CHEBI:57737"/>
        <dbReference type="ChEBI" id="CHEBI:58273"/>
        <dbReference type="ChEBI" id="CHEBI:59776"/>
        <dbReference type="EC" id="2.2.1.1"/>
    </reaction>
</comment>
<comment type="cofactor">
    <cofactor evidence="1">
        <name>Co(2+)</name>
        <dbReference type="ChEBI" id="CHEBI:48828"/>
    </cofactor>
</comment>
<evidence type="ECO:0000256" key="1">
    <source>
        <dbReference type="ARBA" id="ARBA00001941"/>
    </source>
</evidence>
<comment type="cofactor">
    <cofactor evidence="13">
        <name>thiamine diphosphate</name>
        <dbReference type="ChEBI" id="CHEBI:58937"/>
    </cofactor>
    <text evidence="13">Binds 1 thiamine pyrophosphate per subunit. During the reaction, the substrate forms a covalent intermediate with the cofactor.</text>
</comment>
<keyword evidence="19" id="KW-1185">Reference proteome</keyword>
<comment type="subunit">
    <text evidence="3">Homodimer.</text>
</comment>
<dbReference type="Pfam" id="PF02779">
    <property type="entry name" value="Transket_pyr"/>
    <property type="match status" value="1"/>
</dbReference>
<feature type="binding site" evidence="13">
    <location>
        <position position="270"/>
    </location>
    <ligand>
        <name>thiamine diphosphate</name>
        <dbReference type="ChEBI" id="CHEBI:58937"/>
    </ligand>
</feature>
<evidence type="ECO:0000256" key="4">
    <source>
        <dbReference type="ARBA" id="ARBA00013152"/>
    </source>
</evidence>
<dbReference type="CDD" id="cd02012">
    <property type="entry name" value="TPP_TK"/>
    <property type="match status" value="1"/>
</dbReference>
<comment type="cofactor">
    <cofactor evidence="14">
        <name>Mg(2+)</name>
        <dbReference type="ChEBI" id="CHEBI:18420"/>
    </cofactor>
    <text evidence="14">Binds 1 Mg(2+) ion per subunit. Can also utilize other divalent metal cations, such as Ca(2+), Mn(2+) and Co(2+).</text>
</comment>
<dbReference type="InterPro" id="IPR005475">
    <property type="entry name" value="Transketolase-like_Pyr-bd"/>
</dbReference>
<protein>
    <recommendedName>
        <fullName evidence="4">transketolase</fullName>
        <ecNumber evidence="4">2.2.1.1</ecNumber>
    </recommendedName>
</protein>
<feature type="binding site" evidence="12">
    <location>
        <position position="32"/>
    </location>
    <ligand>
        <name>substrate</name>
    </ligand>
</feature>
<dbReference type="GO" id="GO:0004802">
    <property type="term" value="F:transketolase activity"/>
    <property type="evidence" value="ECO:0007669"/>
    <property type="project" value="UniProtKB-EC"/>
</dbReference>
<evidence type="ECO:0000256" key="14">
    <source>
        <dbReference type="PIRSR" id="PIRSR605478-4"/>
    </source>
</evidence>
<dbReference type="GO" id="GO:0032574">
    <property type="term" value="F:5'-3' RNA helicase activity"/>
    <property type="evidence" value="ECO:0007669"/>
    <property type="project" value="InterPro"/>
</dbReference>
<dbReference type="SUPFAM" id="SSF52518">
    <property type="entry name" value="Thiamin diphosphate-binding fold (THDP-binding)"/>
    <property type="match status" value="2"/>
</dbReference>
<dbReference type="GO" id="GO:0031047">
    <property type="term" value="P:regulatory ncRNA-mediated gene silencing"/>
    <property type="evidence" value="ECO:0007669"/>
    <property type="project" value="UniProtKB-KW"/>
</dbReference>
<feature type="region of interest" description="Disordered" evidence="16">
    <location>
        <begin position="883"/>
        <end position="931"/>
    </location>
</feature>
<feature type="binding site" evidence="12">
    <location>
        <position position="474"/>
    </location>
    <ligand>
        <name>substrate</name>
    </ligand>
</feature>
<feature type="binding site" evidence="14">
    <location>
        <position position="164"/>
    </location>
    <ligand>
        <name>Mg(2+)</name>
        <dbReference type="ChEBI" id="CHEBI:18420"/>
    </ligand>
</feature>
<feature type="binding site" evidence="13">
    <location>
        <begin position="123"/>
        <end position="125"/>
    </location>
    <ligand>
        <name>thiamine diphosphate</name>
        <dbReference type="ChEBI" id="CHEBI:58937"/>
    </ligand>
</feature>
<evidence type="ECO:0000256" key="15">
    <source>
        <dbReference type="PIRSR" id="PIRSR605478-5"/>
    </source>
</evidence>
<dbReference type="InterPro" id="IPR041679">
    <property type="entry name" value="DNA2/NAM7-like_C"/>
</dbReference>
<dbReference type="OrthoDB" id="10267175at2759"/>
<feature type="site" description="Important for catalytic activity" evidence="15">
    <location>
        <position position="270"/>
    </location>
</feature>
<dbReference type="Gene3D" id="3.40.50.920">
    <property type="match status" value="1"/>
</dbReference>
<evidence type="ECO:0000256" key="13">
    <source>
        <dbReference type="PIRSR" id="PIRSR605478-3"/>
    </source>
</evidence>